<dbReference type="PANTHER" id="PTHR36173:SF2">
    <property type="entry name" value="RIBONUCLEASE VAPC16"/>
    <property type="match status" value="1"/>
</dbReference>
<sequence>MTLLLDTHAFLWWLDDPQLLSKAARKAIGDGKNTVYVSAAVVWEIAIKRALGKLDAPHDLEAAMTANRFLLLPITVPHVLAVETLPDHHRDPFDRLLIAQARHEGFKFVSRDSHVARYGVPHIVA</sequence>
<feature type="domain" description="PIN" evidence="1">
    <location>
        <begin position="4"/>
        <end position="119"/>
    </location>
</feature>
<dbReference type="SUPFAM" id="SSF88723">
    <property type="entry name" value="PIN domain-like"/>
    <property type="match status" value="1"/>
</dbReference>
<evidence type="ECO:0000259" key="1">
    <source>
        <dbReference type="Pfam" id="PF01850"/>
    </source>
</evidence>
<dbReference type="eggNOG" id="COG3744">
    <property type="taxonomic scope" value="Bacteria"/>
</dbReference>
<dbReference type="STRING" id="886293.Sinac_0448"/>
<dbReference type="Proteomes" id="UP000010798">
    <property type="component" value="Chromosome"/>
</dbReference>
<dbReference type="InterPro" id="IPR052919">
    <property type="entry name" value="TA_system_RNase"/>
</dbReference>
<dbReference type="Pfam" id="PF01850">
    <property type="entry name" value="PIN"/>
    <property type="match status" value="1"/>
</dbReference>
<accession>L0D676</accession>
<dbReference type="RefSeq" id="WP_015244069.1">
    <property type="nucleotide sequence ID" value="NC_019892.1"/>
</dbReference>
<organism evidence="2 3">
    <name type="scientific">Singulisphaera acidiphila (strain ATCC BAA-1392 / DSM 18658 / VKM B-2454 / MOB10)</name>
    <dbReference type="NCBI Taxonomy" id="886293"/>
    <lineage>
        <taxon>Bacteria</taxon>
        <taxon>Pseudomonadati</taxon>
        <taxon>Planctomycetota</taxon>
        <taxon>Planctomycetia</taxon>
        <taxon>Isosphaerales</taxon>
        <taxon>Isosphaeraceae</taxon>
        <taxon>Singulisphaera</taxon>
    </lineage>
</organism>
<dbReference type="Gene3D" id="3.40.50.1010">
    <property type="entry name" value="5'-nuclease"/>
    <property type="match status" value="1"/>
</dbReference>
<dbReference type="InterPro" id="IPR041705">
    <property type="entry name" value="PIN_Sll0205"/>
</dbReference>
<name>L0D676_SINAD</name>
<dbReference type="CDD" id="cd09872">
    <property type="entry name" value="PIN_Sll0205-like"/>
    <property type="match status" value="1"/>
</dbReference>
<protein>
    <recommendedName>
        <fullName evidence="1">PIN domain-containing protein</fullName>
    </recommendedName>
</protein>
<evidence type="ECO:0000313" key="2">
    <source>
        <dbReference type="EMBL" id="AGA24884.1"/>
    </source>
</evidence>
<dbReference type="EMBL" id="CP003364">
    <property type="protein sequence ID" value="AGA24884.1"/>
    <property type="molecule type" value="Genomic_DNA"/>
</dbReference>
<keyword evidence="3" id="KW-1185">Reference proteome</keyword>
<evidence type="ECO:0000313" key="3">
    <source>
        <dbReference type="Proteomes" id="UP000010798"/>
    </source>
</evidence>
<gene>
    <name evidence="2" type="ordered locus">Sinac_0448</name>
</gene>
<dbReference type="HOGENOM" id="CLU_129890_0_1_0"/>
<dbReference type="PANTHER" id="PTHR36173">
    <property type="entry name" value="RIBONUCLEASE VAPC16-RELATED"/>
    <property type="match status" value="1"/>
</dbReference>
<dbReference type="KEGG" id="saci:Sinac_0448"/>
<proteinExistence type="predicted"/>
<dbReference type="OrthoDB" id="9798990at2"/>
<dbReference type="InterPro" id="IPR029060">
    <property type="entry name" value="PIN-like_dom_sf"/>
</dbReference>
<reference evidence="2 3" key="1">
    <citation type="submission" date="2012-02" db="EMBL/GenBank/DDBJ databases">
        <title>Complete sequence of chromosome of Singulisphaera acidiphila DSM 18658.</title>
        <authorList>
            <consortium name="US DOE Joint Genome Institute (JGI-PGF)"/>
            <person name="Lucas S."/>
            <person name="Copeland A."/>
            <person name="Lapidus A."/>
            <person name="Glavina del Rio T."/>
            <person name="Dalin E."/>
            <person name="Tice H."/>
            <person name="Bruce D."/>
            <person name="Goodwin L."/>
            <person name="Pitluck S."/>
            <person name="Peters L."/>
            <person name="Ovchinnikova G."/>
            <person name="Chertkov O."/>
            <person name="Kyrpides N."/>
            <person name="Mavromatis K."/>
            <person name="Ivanova N."/>
            <person name="Brettin T."/>
            <person name="Detter J.C."/>
            <person name="Han C."/>
            <person name="Larimer F."/>
            <person name="Land M."/>
            <person name="Hauser L."/>
            <person name="Markowitz V."/>
            <person name="Cheng J.-F."/>
            <person name="Hugenholtz P."/>
            <person name="Woyke T."/>
            <person name="Wu D."/>
            <person name="Tindall B."/>
            <person name="Pomrenke H."/>
            <person name="Brambilla E."/>
            <person name="Klenk H.-P."/>
            <person name="Eisen J.A."/>
        </authorList>
    </citation>
    <scope>NUCLEOTIDE SEQUENCE [LARGE SCALE GENOMIC DNA]</scope>
    <source>
        <strain evidence="3">ATCC BAA-1392 / DSM 18658 / VKM B-2454 / MOB10</strain>
    </source>
</reference>
<dbReference type="InterPro" id="IPR002716">
    <property type="entry name" value="PIN_dom"/>
</dbReference>
<dbReference type="AlphaFoldDB" id="L0D676"/>